<organism evidence="1 2">
    <name type="scientific">Trichonephila inaurata madagascariensis</name>
    <dbReference type="NCBI Taxonomy" id="2747483"/>
    <lineage>
        <taxon>Eukaryota</taxon>
        <taxon>Metazoa</taxon>
        <taxon>Ecdysozoa</taxon>
        <taxon>Arthropoda</taxon>
        <taxon>Chelicerata</taxon>
        <taxon>Arachnida</taxon>
        <taxon>Araneae</taxon>
        <taxon>Araneomorphae</taxon>
        <taxon>Entelegynae</taxon>
        <taxon>Araneoidea</taxon>
        <taxon>Nephilidae</taxon>
        <taxon>Trichonephila</taxon>
        <taxon>Trichonephila inaurata</taxon>
    </lineage>
</organism>
<dbReference type="EMBL" id="BMAV01025202">
    <property type="protein sequence ID" value="GFS39453.1"/>
    <property type="molecule type" value="Genomic_DNA"/>
</dbReference>
<gene>
    <name evidence="1" type="ORF">TNIN_408081</name>
</gene>
<proteinExistence type="predicted"/>
<accession>A0A8X6MBM5</accession>
<evidence type="ECO:0000313" key="1">
    <source>
        <dbReference type="EMBL" id="GFS39453.1"/>
    </source>
</evidence>
<keyword evidence="2" id="KW-1185">Reference proteome</keyword>
<comment type="caution">
    <text evidence="1">The sequence shown here is derived from an EMBL/GenBank/DDBJ whole genome shotgun (WGS) entry which is preliminary data.</text>
</comment>
<sequence length="107" mass="12310">MDAWERMKIAISFKDYKSFVYTIPPNDMQKAESDSLNTQKKRFEPIIDFSGILEVADDTTLDIGPVPDLQNVDNLDTESVASFTASVSVFKQKILNFLLNKYKIIWR</sequence>
<dbReference type="Proteomes" id="UP000886998">
    <property type="component" value="Unassembled WGS sequence"/>
</dbReference>
<name>A0A8X6MBM5_9ARAC</name>
<evidence type="ECO:0000313" key="2">
    <source>
        <dbReference type="Proteomes" id="UP000886998"/>
    </source>
</evidence>
<dbReference type="AlphaFoldDB" id="A0A8X6MBM5"/>
<protein>
    <submittedName>
        <fullName evidence="1">Uncharacterized protein</fullName>
    </submittedName>
</protein>
<reference evidence="1" key="1">
    <citation type="submission" date="2020-08" db="EMBL/GenBank/DDBJ databases">
        <title>Multicomponent nature underlies the extraordinary mechanical properties of spider dragline silk.</title>
        <authorList>
            <person name="Kono N."/>
            <person name="Nakamura H."/>
            <person name="Mori M."/>
            <person name="Yoshida Y."/>
            <person name="Ohtoshi R."/>
            <person name="Malay A.D."/>
            <person name="Moran D.A.P."/>
            <person name="Tomita M."/>
            <person name="Numata K."/>
            <person name="Arakawa K."/>
        </authorList>
    </citation>
    <scope>NUCLEOTIDE SEQUENCE</scope>
</reference>